<keyword evidence="1" id="KW-0677">Repeat</keyword>
<dbReference type="EMBL" id="AP024545">
    <property type="protein sequence ID" value="BCT91742.1"/>
    <property type="molecule type" value="Genomic_DNA"/>
</dbReference>
<feature type="transmembrane region" description="Helical" evidence="3">
    <location>
        <begin position="354"/>
        <end position="372"/>
    </location>
</feature>
<proteinExistence type="predicted"/>
<name>A0ABN6FUN5_9GAMM</name>
<feature type="transmembrane region" description="Helical" evidence="3">
    <location>
        <begin position="180"/>
        <end position="207"/>
    </location>
</feature>
<evidence type="ECO:0000256" key="3">
    <source>
        <dbReference type="SAM" id="Phobius"/>
    </source>
</evidence>
<feature type="transmembrane region" description="Helical" evidence="3">
    <location>
        <begin position="127"/>
        <end position="149"/>
    </location>
</feature>
<organism evidence="4 5">
    <name type="scientific">Noviluteimonas caseinilytica</name>
    <dbReference type="NCBI Taxonomy" id="2675101"/>
    <lineage>
        <taxon>Bacteria</taxon>
        <taxon>Pseudomonadati</taxon>
        <taxon>Pseudomonadota</taxon>
        <taxon>Gammaproteobacteria</taxon>
        <taxon>Lysobacterales</taxon>
        <taxon>Lysobacteraceae</taxon>
        <taxon>Noviluteimonas</taxon>
    </lineage>
</organism>
<evidence type="ECO:0000256" key="2">
    <source>
        <dbReference type="ARBA" id="ARBA00022803"/>
    </source>
</evidence>
<evidence type="ECO:0000313" key="5">
    <source>
        <dbReference type="Proteomes" id="UP000681317"/>
    </source>
</evidence>
<dbReference type="Proteomes" id="UP000681317">
    <property type="component" value="Chromosome"/>
</dbReference>
<keyword evidence="3" id="KW-1133">Transmembrane helix</keyword>
<feature type="transmembrane region" description="Helical" evidence="3">
    <location>
        <begin position="328"/>
        <end position="348"/>
    </location>
</feature>
<keyword evidence="2" id="KW-0802">TPR repeat</keyword>
<feature type="transmembrane region" description="Helical" evidence="3">
    <location>
        <begin position="300"/>
        <end position="321"/>
    </location>
</feature>
<accession>A0ABN6FUN5</accession>
<keyword evidence="5" id="KW-1185">Reference proteome</keyword>
<sequence>MTPAIGWPWRWQVAFALVLAMAAWAYAPGLSGGFLFDDYINLDALSRHGAVVDAPAFWRYITSGTSDPTGRPLALLSFLVDARDWPADPAPFLRTNLVLHLLNGALLWVLLLAMERTLGTQREHRQPIALLGAGLWLLHPLFVSTTLYIVQREAMLPGTFALAGLIAYVLGAARTDRRGAWLAYGGIVVATIAATLCKANGLLVPMFAWVLSATVLPASPAERGKRIAFLVVPSVLVLAYVAHFALSWNTGIDSRMWSVGERAWTQGRVLVDYLGLLAIPRVLSPGLFADGYAVSHGPFAPVSSVLSWAALVALFAGALVARRRAPRLSAALLFFFAGHVLESTLVPLELFFEHRNYVPALLLAWPLAAVIVRAPIARWARVAIGVGLLALLAATTHARADAWGHPARLAALWATRNPDSARAYATWTDVTINAGFPDRAAAWLRPKWRARPNDLQLGASVIDAACAGRGLAEGDAVAMTQSLHMGNTAGALAQDWLAYRTDMVRRQPCAGLTVDTLDTWMHTLAGNPAFYLDQSAAMQSLLGRLAVQRGQFDEALRLFDDAYRQSQAPDLVLRQAALLDANGAPRHALAHLARFDPKHPDPRPQRFGMPRLHASVLASQGYWQREVVDLRARLRAHAATQSQDAAE</sequence>
<feature type="transmembrane region" description="Helical" evidence="3">
    <location>
        <begin position="97"/>
        <end position="115"/>
    </location>
</feature>
<reference evidence="4 5" key="1">
    <citation type="submission" date="2021-03" db="EMBL/GenBank/DDBJ databases">
        <title>Complete Genome Sequences of Two Lysobacter Strains Isolated from Sea Water (Lysobacter caseinilyticus) and Soil (Lysobacter helvus) in South Korea.</title>
        <authorList>
            <person name="Watanabe Y."/>
            <person name="Arakawa K."/>
        </authorList>
    </citation>
    <scope>NUCLEOTIDE SEQUENCE [LARGE SCALE GENOMIC DNA]</scope>
    <source>
        <strain evidence="4 5">KVB24</strain>
    </source>
</reference>
<keyword evidence="3" id="KW-0812">Transmembrane</keyword>
<gene>
    <name evidence="4" type="ORF">LYSCAS_07660</name>
</gene>
<dbReference type="PANTHER" id="PTHR44227:SF3">
    <property type="entry name" value="PROTEIN O-MANNOSYL-TRANSFERASE TMTC4"/>
    <property type="match status" value="1"/>
</dbReference>
<dbReference type="InterPro" id="IPR052346">
    <property type="entry name" value="O-mannosyl-transferase_TMTC"/>
</dbReference>
<dbReference type="PANTHER" id="PTHR44227">
    <property type="match status" value="1"/>
</dbReference>
<feature type="transmembrane region" description="Helical" evidence="3">
    <location>
        <begin position="269"/>
        <end position="288"/>
    </location>
</feature>
<feature type="transmembrane region" description="Helical" evidence="3">
    <location>
        <begin position="379"/>
        <end position="398"/>
    </location>
</feature>
<evidence type="ECO:0008006" key="6">
    <source>
        <dbReference type="Google" id="ProtNLM"/>
    </source>
</evidence>
<feature type="transmembrane region" description="Helical" evidence="3">
    <location>
        <begin position="227"/>
        <end position="248"/>
    </location>
</feature>
<evidence type="ECO:0000313" key="4">
    <source>
        <dbReference type="EMBL" id="BCT91742.1"/>
    </source>
</evidence>
<keyword evidence="3" id="KW-0472">Membrane</keyword>
<evidence type="ECO:0000256" key="1">
    <source>
        <dbReference type="ARBA" id="ARBA00022737"/>
    </source>
</evidence>
<protein>
    <recommendedName>
        <fullName evidence="6">Tetratricopeptide repeat protein</fullName>
    </recommendedName>
</protein>
<dbReference type="RefSeq" id="WP_213435863.1">
    <property type="nucleotide sequence ID" value="NZ_AP024545.1"/>
</dbReference>
<feature type="transmembrane region" description="Helical" evidence="3">
    <location>
        <begin position="155"/>
        <end position="173"/>
    </location>
</feature>